<dbReference type="SUPFAM" id="SSF53335">
    <property type="entry name" value="S-adenosyl-L-methionine-dependent methyltransferases"/>
    <property type="match status" value="1"/>
</dbReference>
<dbReference type="PANTHER" id="PTHR13369:SF0">
    <property type="entry name" value="GLUTATHIONE S-TRANSFERASE C-TERMINAL DOMAIN-CONTAINING PROTEIN"/>
    <property type="match status" value="1"/>
</dbReference>
<reference evidence="4" key="1">
    <citation type="journal article" date="2015" name="PLoS Genet.">
        <title>Genome Sequence and Transcriptome Analyses of Chrysochromulina tobin: Metabolic Tools for Enhanced Algal Fitness in the Prominent Order Prymnesiales (Haptophyceae).</title>
        <authorList>
            <person name="Hovde B.T."/>
            <person name="Deodato C.R."/>
            <person name="Hunsperger H.M."/>
            <person name="Ryken S.A."/>
            <person name="Yost W."/>
            <person name="Jha R.K."/>
            <person name="Patterson J."/>
            <person name="Monnat R.J. Jr."/>
            <person name="Barlow S.B."/>
            <person name="Starkenburg S.R."/>
            <person name="Cattolico R.A."/>
        </authorList>
    </citation>
    <scope>NUCLEOTIDE SEQUENCE</scope>
    <source>
        <strain evidence="4">CCMP291</strain>
    </source>
</reference>
<sequence length="522" mass="56968">MLTRTLLDAHSILDAGLVGGGLLWRPKPFHDHRVAWRVTHPGLHRKILSLDDAELAEVQHNQRALHELVGEYEPSFAPMSHVSREIDAEAQASFNPSASLRKSDSRAHIGVPGKKWRQISAFASAMPKRRIPAVEWCSGKGYLSLQLLGQEAATSSICLEISPTLCATGQQLASEAGLPLTYRVADVLSLADEDLPYLVGSGPALHVALHACGGLHRRMVRGAVAARAAHVAVAPCCFHKHPPQGDGAAPAQLLSARAARASQLVISWEELRLASASGFAAKRRDENLRTREITWRLAFAAWHRRVHAHVHGGNRDAPLVSPNLDSIRGSSHATNLDSSGLECDDIRCDRSEWDREDLRRCEDDDDGRGDGDDRARDGAYGASVEGSFGPGAVRLPSVPKLLLSQGDSTRHTVDGFRAFCKWAVSAPGKSASSRAWLALALEEHLTKREASLCLELGAAQAARLARLELVRHAYQRPLEQWLCLDVALYLEESGYSAEVRQLCERSVSPRNLLVCGERLDNL</sequence>
<evidence type="ECO:0000256" key="1">
    <source>
        <dbReference type="SAM" id="MobiDB-lite"/>
    </source>
</evidence>
<evidence type="ECO:0000259" key="2">
    <source>
        <dbReference type="Pfam" id="PF13679"/>
    </source>
</evidence>
<dbReference type="Gene3D" id="3.40.50.150">
    <property type="entry name" value="Vaccinia Virus protein VP39"/>
    <property type="match status" value="1"/>
</dbReference>
<feature type="compositionally biased region" description="Basic and acidic residues" evidence="1">
    <location>
        <begin position="359"/>
        <end position="377"/>
    </location>
</feature>
<name>A0A0M0KA90_9EUKA</name>
<dbReference type="GO" id="GO:0032259">
    <property type="term" value="P:methylation"/>
    <property type="evidence" value="ECO:0007669"/>
    <property type="project" value="UniProtKB-KW"/>
</dbReference>
<keyword evidence="3" id="KW-0489">Methyltransferase</keyword>
<dbReference type="GO" id="GO:0008168">
    <property type="term" value="F:methyltransferase activity"/>
    <property type="evidence" value="ECO:0007669"/>
    <property type="project" value="UniProtKB-KW"/>
</dbReference>
<comment type="caution">
    <text evidence="3">The sequence shown here is derived from an EMBL/GenBank/DDBJ whole genome shotgun (WGS) entry which is preliminary data.</text>
</comment>
<organism evidence="3 4">
    <name type="scientific">Chrysochromulina tobinii</name>
    <dbReference type="NCBI Taxonomy" id="1460289"/>
    <lineage>
        <taxon>Eukaryota</taxon>
        <taxon>Haptista</taxon>
        <taxon>Haptophyta</taxon>
        <taxon>Prymnesiophyceae</taxon>
        <taxon>Prymnesiales</taxon>
        <taxon>Chrysochromulinaceae</taxon>
        <taxon>Chrysochromulina</taxon>
    </lineage>
</organism>
<feature type="domain" description="Methyltransferase" evidence="2">
    <location>
        <begin position="118"/>
        <end position="240"/>
    </location>
</feature>
<gene>
    <name evidence="3" type="ORF">Ctob_015452</name>
</gene>
<accession>A0A0M0KA90</accession>
<feature type="region of interest" description="Disordered" evidence="1">
    <location>
        <begin position="359"/>
        <end position="387"/>
    </location>
</feature>
<keyword evidence="3" id="KW-0808">Transferase</keyword>
<evidence type="ECO:0000313" key="3">
    <source>
        <dbReference type="EMBL" id="KOO35714.1"/>
    </source>
</evidence>
<evidence type="ECO:0000313" key="4">
    <source>
        <dbReference type="Proteomes" id="UP000037460"/>
    </source>
</evidence>
<proteinExistence type="predicted"/>
<dbReference type="OrthoDB" id="5875367at2759"/>
<dbReference type="Proteomes" id="UP000037460">
    <property type="component" value="Unassembled WGS sequence"/>
</dbReference>
<dbReference type="InterPro" id="IPR029063">
    <property type="entry name" value="SAM-dependent_MTases_sf"/>
</dbReference>
<protein>
    <submittedName>
        <fullName evidence="3">Sam-dependent methyltransferase</fullName>
    </submittedName>
</protein>
<keyword evidence="4" id="KW-1185">Reference proteome</keyword>
<dbReference type="InterPro" id="IPR025714">
    <property type="entry name" value="Methyltranfer_dom"/>
</dbReference>
<dbReference type="AlphaFoldDB" id="A0A0M0KA90"/>
<dbReference type="EMBL" id="JWZX01000778">
    <property type="protein sequence ID" value="KOO35714.1"/>
    <property type="molecule type" value="Genomic_DNA"/>
</dbReference>
<dbReference type="PANTHER" id="PTHR13369">
    <property type="match status" value="1"/>
</dbReference>
<dbReference type="Pfam" id="PF13679">
    <property type="entry name" value="Methyltransf_32"/>
    <property type="match status" value="1"/>
</dbReference>